<dbReference type="InterPro" id="IPR029058">
    <property type="entry name" value="AB_hydrolase_fold"/>
</dbReference>
<evidence type="ECO:0000259" key="2">
    <source>
        <dbReference type="Pfam" id="PF01764"/>
    </source>
</evidence>
<reference evidence="3 4" key="1">
    <citation type="journal article" date="2023" name="IScience">
        <title>Expanded male sex-determining region conserved during the evolution of homothallism in the green alga Volvox.</title>
        <authorList>
            <person name="Yamamoto K."/>
            <person name="Matsuzaki R."/>
            <person name="Mahakham W."/>
            <person name="Heman W."/>
            <person name="Sekimoto H."/>
            <person name="Kawachi M."/>
            <person name="Minakuchi Y."/>
            <person name="Toyoda A."/>
            <person name="Nozaki H."/>
        </authorList>
    </citation>
    <scope>NUCLEOTIDE SEQUENCE [LARGE SCALE GENOMIC DNA]</scope>
    <source>
        <strain evidence="3 4">NIES-4468</strain>
    </source>
</reference>
<evidence type="ECO:0000313" key="4">
    <source>
        <dbReference type="Proteomes" id="UP001165090"/>
    </source>
</evidence>
<dbReference type="PANTHER" id="PTHR46086:SF3">
    <property type="entry name" value="TRIACYLGLYCEROL LIPASE OBL1"/>
    <property type="match status" value="1"/>
</dbReference>
<evidence type="ECO:0000256" key="1">
    <source>
        <dbReference type="SAM" id="Phobius"/>
    </source>
</evidence>
<accession>A0ABQ5S520</accession>
<gene>
    <name evidence="3" type="ORF">VaNZ11_007868</name>
</gene>
<dbReference type="SUPFAM" id="SSF53474">
    <property type="entry name" value="alpha/beta-Hydrolases"/>
    <property type="match status" value="1"/>
</dbReference>
<feature type="transmembrane region" description="Helical" evidence="1">
    <location>
        <begin position="548"/>
        <end position="571"/>
    </location>
</feature>
<sequence length="660" mass="72327">MIFALIIVGLVVQVVHVAYCWLVDRGPEPWRNFLGYVGDTARSLFPGLFGLPSFLASLVWIFKWPSLTEVVQTSVITPTAFMPTHLAVFINDAFQQVLKLIFNNIKGSIFSRWLGIEPYLGPYDGAVITNWLPFFQGLPERPTHHGSFPTKEPGSTINAEVLAYCAMASYEDYDNLRKRVSHWHRPATSTADGAANGIADGAAAGGVPTWQWVKAWNFEHVKHGDYVDTGVYLLRITNEGRPPALVLTFRGTEALSGTDWMSDFVGVIPPPNDGGPDWKYGFFHEGFKHCLGLNEKLEPFETRLEVTEWGPATPVRAPRTSKECSPFRVLVSSIADELQKLGRGAHFYVTGHSLGGALTNLFSAAVLLPPVDKAQDPQRAAVRDALARGAIYTWGQPRVGGPLYTELLNNATGGGGDGMRPSYFRVVNTNDIITRIPPAIDSGFQHSGTLVLIEKDYMNPGLVPNLNVMQPPASLVPGQVYGGENRHWSGVNPLHLASPVKTIVEQPPIFYLKSIQDNATKLACAIFPADSRAARVPWLRFLNVLTRLGAMFGGLPMMVGLTLTFLLAAAQATAITFGLYFFFGLFMVDAAIMLVMVVLFWPVAASGIVDHSMMDYYFAALHSYDYDWKHPQARPSGPPRRAAVGAAPRMDIWPAAGGAI</sequence>
<keyword evidence="1" id="KW-0472">Membrane</keyword>
<organism evidence="3 4">
    <name type="scientific">Volvox africanus</name>
    <dbReference type="NCBI Taxonomy" id="51714"/>
    <lineage>
        <taxon>Eukaryota</taxon>
        <taxon>Viridiplantae</taxon>
        <taxon>Chlorophyta</taxon>
        <taxon>core chlorophytes</taxon>
        <taxon>Chlorophyceae</taxon>
        <taxon>CS clade</taxon>
        <taxon>Chlamydomonadales</taxon>
        <taxon>Volvocaceae</taxon>
        <taxon>Volvox</taxon>
    </lineage>
</organism>
<keyword evidence="1" id="KW-0812">Transmembrane</keyword>
<dbReference type="Pfam" id="PF01764">
    <property type="entry name" value="Lipase_3"/>
    <property type="match status" value="1"/>
</dbReference>
<keyword evidence="1" id="KW-1133">Transmembrane helix</keyword>
<feature type="transmembrane region" description="Helical" evidence="1">
    <location>
        <begin position="44"/>
        <end position="62"/>
    </location>
</feature>
<proteinExistence type="predicted"/>
<dbReference type="Proteomes" id="UP001165090">
    <property type="component" value="Unassembled WGS sequence"/>
</dbReference>
<dbReference type="InterPro" id="IPR002921">
    <property type="entry name" value="Fungal_lipase-type"/>
</dbReference>
<name>A0ABQ5S520_9CHLO</name>
<comment type="caution">
    <text evidence="3">The sequence shown here is derived from an EMBL/GenBank/DDBJ whole genome shotgun (WGS) entry which is preliminary data.</text>
</comment>
<protein>
    <recommendedName>
        <fullName evidence="2">Fungal lipase-type domain-containing protein</fullName>
    </recommendedName>
</protein>
<dbReference type="InterPro" id="IPR044819">
    <property type="entry name" value="OBL-like"/>
</dbReference>
<dbReference type="PANTHER" id="PTHR46086">
    <property type="entry name" value="ALPHA/BETA-HYDROLASES SUPERFAMILY PROTEIN"/>
    <property type="match status" value="1"/>
</dbReference>
<dbReference type="EMBL" id="BSDZ01000020">
    <property type="protein sequence ID" value="GLI64549.1"/>
    <property type="molecule type" value="Genomic_DNA"/>
</dbReference>
<feature type="domain" description="Fungal lipase-type" evidence="2">
    <location>
        <begin position="246"/>
        <end position="438"/>
    </location>
</feature>
<evidence type="ECO:0000313" key="3">
    <source>
        <dbReference type="EMBL" id="GLI64549.1"/>
    </source>
</evidence>
<feature type="transmembrane region" description="Helical" evidence="1">
    <location>
        <begin position="577"/>
        <end position="604"/>
    </location>
</feature>
<keyword evidence="4" id="KW-1185">Reference proteome</keyword>
<dbReference type="Gene3D" id="3.40.50.1820">
    <property type="entry name" value="alpha/beta hydrolase"/>
    <property type="match status" value="1"/>
</dbReference>